<name>A0A0F4QIN6_9GAMM</name>
<reference evidence="3 4" key="1">
    <citation type="journal article" date="2015" name="BMC Genomics">
        <title>Genome mining reveals unlocked bioactive potential of marine Gram-negative bacteria.</title>
        <authorList>
            <person name="Machado H."/>
            <person name="Sonnenschein E.C."/>
            <person name="Melchiorsen J."/>
            <person name="Gram L."/>
        </authorList>
    </citation>
    <scope>NUCLEOTIDE SEQUENCE [LARGE SCALE GENOMIC DNA]</scope>
    <source>
        <strain evidence="3 4">S2471</strain>
    </source>
</reference>
<feature type="chain" id="PRO_5002475328" description="EF-hand domain-containing protein" evidence="1">
    <location>
        <begin position="22"/>
        <end position="71"/>
    </location>
</feature>
<keyword evidence="4" id="KW-1185">Reference proteome</keyword>
<dbReference type="OrthoDB" id="6121358at2"/>
<gene>
    <name evidence="3" type="ORF">TW77_18610</name>
</gene>
<accession>A0A0F4QIN6</accession>
<dbReference type="AlphaFoldDB" id="A0A0F4QIN6"/>
<feature type="signal peptide" evidence="1">
    <location>
        <begin position="1"/>
        <end position="21"/>
    </location>
</feature>
<dbReference type="EMBL" id="JXYA01000047">
    <property type="protein sequence ID" value="KJZ06517.1"/>
    <property type="molecule type" value="Genomic_DNA"/>
</dbReference>
<dbReference type="RefSeq" id="WP_046006482.1">
    <property type="nucleotide sequence ID" value="NZ_JXYA01000047.1"/>
</dbReference>
<evidence type="ECO:0000313" key="4">
    <source>
        <dbReference type="Proteomes" id="UP000033452"/>
    </source>
</evidence>
<dbReference type="InterPro" id="IPR011992">
    <property type="entry name" value="EF-hand-dom_pair"/>
</dbReference>
<proteinExistence type="predicted"/>
<evidence type="ECO:0000256" key="1">
    <source>
        <dbReference type="SAM" id="SignalP"/>
    </source>
</evidence>
<evidence type="ECO:0000313" key="3">
    <source>
        <dbReference type="EMBL" id="KJZ06517.1"/>
    </source>
</evidence>
<keyword evidence="1" id="KW-0732">Signal</keyword>
<feature type="domain" description="EF-hand" evidence="2">
    <location>
        <begin position="43"/>
        <end position="71"/>
    </location>
</feature>
<dbReference type="InterPro" id="IPR002048">
    <property type="entry name" value="EF_hand_dom"/>
</dbReference>
<dbReference type="Gene3D" id="1.10.238.10">
    <property type="entry name" value="EF-hand"/>
    <property type="match status" value="1"/>
</dbReference>
<sequence length="71" mass="7729">MQLKHVFVLTIGMFTSALVLASEVDFALLDANNDGLVSMSEAKQVPAVAEAFRRLDSNRDGALSAKEFSHF</sequence>
<evidence type="ECO:0000259" key="2">
    <source>
        <dbReference type="PROSITE" id="PS50222"/>
    </source>
</evidence>
<dbReference type="Pfam" id="PF13202">
    <property type="entry name" value="EF-hand_5"/>
    <property type="match status" value="2"/>
</dbReference>
<comment type="caution">
    <text evidence="3">The sequence shown here is derived from an EMBL/GenBank/DDBJ whole genome shotgun (WGS) entry which is preliminary data.</text>
</comment>
<dbReference type="InterPro" id="IPR018247">
    <property type="entry name" value="EF_Hand_1_Ca_BS"/>
</dbReference>
<dbReference type="PATRIC" id="fig|43658.5.peg.3937"/>
<dbReference type="PROSITE" id="PS00018">
    <property type="entry name" value="EF_HAND_1"/>
    <property type="match status" value="1"/>
</dbReference>
<dbReference type="Proteomes" id="UP000033452">
    <property type="component" value="Unassembled WGS sequence"/>
</dbReference>
<protein>
    <recommendedName>
        <fullName evidence="2">EF-hand domain-containing protein</fullName>
    </recommendedName>
</protein>
<dbReference type="PROSITE" id="PS50222">
    <property type="entry name" value="EF_HAND_2"/>
    <property type="match status" value="1"/>
</dbReference>
<dbReference type="GO" id="GO:0005509">
    <property type="term" value="F:calcium ion binding"/>
    <property type="evidence" value="ECO:0007669"/>
    <property type="project" value="InterPro"/>
</dbReference>
<dbReference type="SUPFAM" id="SSF47473">
    <property type="entry name" value="EF-hand"/>
    <property type="match status" value="1"/>
</dbReference>
<organism evidence="3 4">
    <name type="scientific">Pseudoalteromonas rubra</name>
    <dbReference type="NCBI Taxonomy" id="43658"/>
    <lineage>
        <taxon>Bacteria</taxon>
        <taxon>Pseudomonadati</taxon>
        <taxon>Pseudomonadota</taxon>
        <taxon>Gammaproteobacteria</taxon>
        <taxon>Alteromonadales</taxon>
        <taxon>Pseudoalteromonadaceae</taxon>
        <taxon>Pseudoalteromonas</taxon>
    </lineage>
</organism>